<dbReference type="AlphaFoldDB" id="B4N2A7"/>
<evidence type="ECO:0000313" key="4">
    <source>
        <dbReference type="Proteomes" id="UP000007798"/>
    </source>
</evidence>
<evidence type="ECO:0000256" key="1">
    <source>
        <dbReference type="SAM" id="MobiDB-lite"/>
    </source>
</evidence>
<feature type="region of interest" description="Disordered" evidence="1">
    <location>
        <begin position="284"/>
        <end position="352"/>
    </location>
</feature>
<dbReference type="EMBL" id="CH963925">
    <property type="protein sequence ID" value="EDW78496.2"/>
    <property type="molecule type" value="Genomic_DNA"/>
</dbReference>
<feature type="compositionally biased region" description="Polar residues" evidence="1">
    <location>
        <begin position="208"/>
        <end position="220"/>
    </location>
</feature>
<name>B4N2A7_DROWI</name>
<feature type="region of interest" description="Disordered" evidence="1">
    <location>
        <begin position="24"/>
        <end position="58"/>
    </location>
</feature>
<dbReference type="HOGENOM" id="CLU_276501_0_0_1"/>
<accession>B4N2A7</accession>
<feature type="domain" description="DUF4729" evidence="2">
    <location>
        <begin position="935"/>
        <end position="1130"/>
    </location>
</feature>
<evidence type="ECO:0000313" key="3">
    <source>
        <dbReference type="EMBL" id="EDW78496.2"/>
    </source>
</evidence>
<feature type="region of interest" description="Disordered" evidence="1">
    <location>
        <begin position="199"/>
        <end position="222"/>
    </location>
</feature>
<dbReference type="InterPro" id="IPR031732">
    <property type="entry name" value="DUF4729"/>
</dbReference>
<keyword evidence="4" id="KW-1185">Reference proteome</keyword>
<evidence type="ECO:0000259" key="2">
    <source>
        <dbReference type="Pfam" id="PF15866"/>
    </source>
</evidence>
<feature type="region of interest" description="Disordered" evidence="1">
    <location>
        <begin position="367"/>
        <end position="389"/>
    </location>
</feature>
<dbReference type="Proteomes" id="UP000007798">
    <property type="component" value="Unassembled WGS sequence"/>
</dbReference>
<feature type="compositionally biased region" description="Basic and acidic residues" evidence="1">
    <location>
        <begin position="36"/>
        <end position="45"/>
    </location>
</feature>
<sequence>MPNSKRRPKSHEDPNEQLIFQYLPKELFDDEEEPPMGDRPEERPPKYPVTDLVPVSPALEPRPNLEVLKSFFEKHHQQENQMDKLNTEQKKVNNFDCRISLLKEIPPLLPPRRKSCSQQCPGYQQIFANSGLCKPPKLDGQGYDKPFPYPELISESREERAVYVFSVVDKLVLQLEHCIKQTKNNRSLVHIENSVKSATGAVPKTNPRRLQSSVESSADVKQQHKLGQLPLHQHHLSKHQRREQRQQQILEAEFDLDCEFGMEYIQKFRDNTVRSTKLPHAALSDKDEGISSDSSGSPKLYIDSPIRKPPMRLQTVEERPCTPSPVVPKPLSLKSNVKPTKHYQSMHQPVKSYKLEYRQPILTDEIESEEKSKQPTKQKQQQQQQQQQHHVPIPLYMLQGRPKLTPEKQLKQKEDKPNIQKEQPKLEQDEETSKQEKKVKKPKEELEPLEFHDSRREYQLRRIQERQAIFLEIHNQGLKLERLHKDDKKRRKQYKLQLKLEQRQQHKLNPLESSEVLNYYKIGLDPLGRTLITPSMPGQSEREMGEDNTKTHFPLSIAKHQMSLVKFDDQNKQKSVFVDPTKLPKLPDLTKASEKPNAAAVIYLLHQEDSQQQKVGWKTLSNLRKKVAKYRKRVFTSSDETSDATLVNGMETPRRREKGHRKEQFRFNVMTQIKLLPPSGDFRSYFEIDGMSIMILERMTQLSYKKGFQPSPLVTDYLKHFYRQRCLKDTTNFHWYVNEGFFPTHLLLEEHNPLGVHLGKRSYKDIDAIILIYLKQKNVDGKCPPLKLTEIMAYYMVNSYCRVLLENATDTKRPIEERFLLRTRFAVSNIESFMLDLNLNVLVDDVNCHKLLQWALLQENRVCEIYGEALKSAEERADLAKQKTQFVMRTPNLEAFYDFYNENQYPRPDALAINPLMNKVRRYQLSYTECVKPYSCPIAGCGINICSKTLLAHFLSDHCRRLEELWLKDRMVYVFHPQSYPPDQIHCICCTALLPCKPTKSVPYPRRVLNYELAPHHLYFAEHTPCLLMYTQISVDRLLGPSESETESESAKLFRPQRTLYVFWLGSSGDSKREFACDLNIYGCDKTVPSYSPMKSIKMSKMLNVPHMMTKYEGRYLAIDHNSMSAMTHNFRELIYIDVHYVDLHSPKED</sequence>
<dbReference type="OrthoDB" id="7872739at2759"/>
<protein>
    <recommendedName>
        <fullName evidence="2">DUF4729 domain-containing protein</fullName>
    </recommendedName>
</protein>
<organism evidence="3 4">
    <name type="scientific">Drosophila willistoni</name>
    <name type="common">Fruit fly</name>
    <dbReference type="NCBI Taxonomy" id="7260"/>
    <lineage>
        <taxon>Eukaryota</taxon>
        <taxon>Metazoa</taxon>
        <taxon>Ecdysozoa</taxon>
        <taxon>Arthropoda</taxon>
        <taxon>Hexapoda</taxon>
        <taxon>Insecta</taxon>
        <taxon>Pterygota</taxon>
        <taxon>Neoptera</taxon>
        <taxon>Endopterygota</taxon>
        <taxon>Diptera</taxon>
        <taxon>Brachycera</taxon>
        <taxon>Muscomorpha</taxon>
        <taxon>Ephydroidea</taxon>
        <taxon>Drosophilidae</taxon>
        <taxon>Drosophila</taxon>
        <taxon>Sophophora</taxon>
    </lineage>
</organism>
<proteinExistence type="predicted"/>
<gene>
    <name evidence="3" type="primary">Dwil\GK16466</name>
    <name evidence="3" type="ORF">Dwil_GK16466</name>
</gene>
<reference evidence="3 4" key="1">
    <citation type="journal article" date="2007" name="Nature">
        <title>Evolution of genes and genomes on the Drosophila phylogeny.</title>
        <authorList>
            <consortium name="Drosophila 12 Genomes Consortium"/>
            <person name="Clark A.G."/>
            <person name="Eisen M.B."/>
            <person name="Smith D.R."/>
            <person name="Bergman C.M."/>
            <person name="Oliver B."/>
            <person name="Markow T.A."/>
            <person name="Kaufman T.C."/>
            <person name="Kellis M."/>
            <person name="Gelbart W."/>
            <person name="Iyer V.N."/>
            <person name="Pollard D.A."/>
            <person name="Sackton T.B."/>
            <person name="Larracuente A.M."/>
            <person name="Singh N.D."/>
            <person name="Abad J.P."/>
            <person name="Abt D.N."/>
            <person name="Adryan B."/>
            <person name="Aguade M."/>
            <person name="Akashi H."/>
            <person name="Anderson W.W."/>
            <person name="Aquadro C.F."/>
            <person name="Ardell D.H."/>
            <person name="Arguello R."/>
            <person name="Artieri C.G."/>
            <person name="Barbash D.A."/>
            <person name="Barker D."/>
            <person name="Barsanti P."/>
            <person name="Batterham P."/>
            <person name="Batzoglou S."/>
            <person name="Begun D."/>
            <person name="Bhutkar A."/>
            <person name="Blanco E."/>
            <person name="Bosak S.A."/>
            <person name="Bradley R.K."/>
            <person name="Brand A.D."/>
            <person name="Brent M.R."/>
            <person name="Brooks A.N."/>
            <person name="Brown R.H."/>
            <person name="Butlin R.K."/>
            <person name="Caggese C."/>
            <person name="Calvi B.R."/>
            <person name="Bernardo de Carvalho A."/>
            <person name="Caspi A."/>
            <person name="Castrezana S."/>
            <person name="Celniker S.E."/>
            <person name="Chang J.L."/>
            <person name="Chapple C."/>
            <person name="Chatterji S."/>
            <person name="Chinwalla A."/>
            <person name="Civetta A."/>
            <person name="Clifton S.W."/>
            <person name="Comeron J.M."/>
            <person name="Costello J.C."/>
            <person name="Coyne J.A."/>
            <person name="Daub J."/>
            <person name="David R.G."/>
            <person name="Delcher A.L."/>
            <person name="Delehaunty K."/>
            <person name="Do C.B."/>
            <person name="Ebling H."/>
            <person name="Edwards K."/>
            <person name="Eickbush T."/>
            <person name="Evans J.D."/>
            <person name="Filipski A."/>
            <person name="Findeiss S."/>
            <person name="Freyhult E."/>
            <person name="Fulton L."/>
            <person name="Fulton R."/>
            <person name="Garcia A.C."/>
            <person name="Gardiner A."/>
            <person name="Garfield D.A."/>
            <person name="Garvin B.E."/>
            <person name="Gibson G."/>
            <person name="Gilbert D."/>
            <person name="Gnerre S."/>
            <person name="Godfrey J."/>
            <person name="Good R."/>
            <person name="Gotea V."/>
            <person name="Gravely B."/>
            <person name="Greenberg A.J."/>
            <person name="Griffiths-Jones S."/>
            <person name="Gross S."/>
            <person name="Guigo R."/>
            <person name="Gustafson E.A."/>
            <person name="Haerty W."/>
            <person name="Hahn M.W."/>
            <person name="Halligan D.L."/>
            <person name="Halpern A.L."/>
            <person name="Halter G.M."/>
            <person name="Han M.V."/>
            <person name="Heger A."/>
            <person name="Hillier L."/>
            <person name="Hinrichs A.S."/>
            <person name="Holmes I."/>
            <person name="Hoskins R.A."/>
            <person name="Hubisz M.J."/>
            <person name="Hultmark D."/>
            <person name="Huntley M.A."/>
            <person name="Jaffe D.B."/>
            <person name="Jagadeeshan S."/>
            <person name="Jeck W.R."/>
            <person name="Johnson J."/>
            <person name="Jones C.D."/>
            <person name="Jordan W.C."/>
            <person name="Karpen G.H."/>
            <person name="Kataoka E."/>
            <person name="Keightley P.D."/>
            <person name="Kheradpour P."/>
            <person name="Kirkness E.F."/>
            <person name="Koerich L.B."/>
            <person name="Kristiansen K."/>
            <person name="Kudrna D."/>
            <person name="Kulathinal R.J."/>
            <person name="Kumar S."/>
            <person name="Kwok R."/>
            <person name="Lander E."/>
            <person name="Langley C.H."/>
            <person name="Lapoint R."/>
            <person name="Lazzaro B.P."/>
            <person name="Lee S.J."/>
            <person name="Levesque L."/>
            <person name="Li R."/>
            <person name="Lin C.F."/>
            <person name="Lin M.F."/>
            <person name="Lindblad-Toh K."/>
            <person name="Llopart A."/>
            <person name="Long M."/>
            <person name="Low L."/>
            <person name="Lozovsky E."/>
            <person name="Lu J."/>
            <person name="Luo M."/>
            <person name="Machado C.A."/>
            <person name="Makalowski W."/>
            <person name="Marzo M."/>
            <person name="Matsuda M."/>
            <person name="Matzkin L."/>
            <person name="McAllister B."/>
            <person name="McBride C.S."/>
            <person name="McKernan B."/>
            <person name="McKernan K."/>
            <person name="Mendez-Lago M."/>
            <person name="Minx P."/>
            <person name="Mollenhauer M.U."/>
            <person name="Montooth K."/>
            <person name="Mount S.M."/>
            <person name="Mu X."/>
            <person name="Myers E."/>
            <person name="Negre B."/>
            <person name="Newfeld S."/>
            <person name="Nielsen R."/>
            <person name="Noor M.A."/>
            <person name="O'Grady P."/>
            <person name="Pachter L."/>
            <person name="Papaceit M."/>
            <person name="Parisi M.J."/>
            <person name="Parisi M."/>
            <person name="Parts L."/>
            <person name="Pedersen J.S."/>
            <person name="Pesole G."/>
            <person name="Phillippy A.M."/>
            <person name="Ponting C.P."/>
            <person name="Pop M."/>
            <person name="Porcelli D."/>
            <person name="Powell J.R."/>
            <person name="Prohaska S."/>
            <person name="Pruitt K."/>
            <person name="Puig M."/>
            <person name="Quesneville H."/>
            <person name="Ram K.R."/>
            <person name="Rand D."/>
            <person name="Rasmussen M.D."/>
            <person name="Reed L.K."/>
            <person name="Reenan R."/>
            <person name="Reily A."/>
            <person name="Remington K.A."/>
            <person name="Rieger T.T."/>
            <person name="Ritchie M.G."/>
            <person name="Robin C."/>
            <person name="Rogers Y.H."/>
            <person name="Rohde C."/>
            <person name="Rozas J."/>
            <person name="Rubenfield M.J."/>
            <person name="Ruiz A."/>
            <person name="Russo S."/>
            <person name="Salzberg S.L."/>
            <person name="Sanchez-Gracia A."/>
            <person name="Saranga D.J."/>
            <person name="Sato H."/>
            <person name="Schaeffer S.W."/>
            <person name="Schatz M.C."/>
            <person name="Schlenke T."/>
            <person name="Schwartz R."/>
            <person name="Segarra C."/>
            <person name="Singh R.S."/>
            <person name="Sirot L."/>
            <person name="Sirota M."/>
            <person name="Sisneros N.B."/>
            <person name="Smith C.D."/>
            <person name="Smith T.F."/>
            <person name="Spieth J."/>
            <person name="Stage D.E."/>
            <person name="Stark A."/>
            <person name="Stephan W."/>
            <person name="Strausberg R.L."/>
            <person name="Strempel S."/>
            <person name="Sturgill D."/>
            <person name="Sutton G."/>
            <person name="Sutton G.G."/>
            <person name="Tao W."/>
            <person name="Teichmann S."/>
            <person name="Tobari Y.N."/>
            <person name="Tomimura Y."/>
            <person name="Tsolas J.M."/>
            <person name="Valente V.L."/>
            <person name="Venter E."/>
            <person name="Venter J.C."/>
            <person name="Vicario S."/>
            <person name="Vieira F.G."/>
            <person name="Vilella A.J."/>
            <person name="Villasante A."/>
            <person name="Walenz B."/>
            <person name="Wang J."/>
            <person name="Wasserman M."/>
            <person name="Watts T."/>
            <person name="Wilson D."/>
            <person name="Wilson R.K."/>
            <person name="Wing R.A."/>
            <person name="Wolfner M.F."/>
            <person name="Wong A."/>
            <person name="Wong G.K."/>
            <person name="Wu C.I."/>
            <person name="Wu G."/>
            <person name="Yamamoto D."/>
            <person name="Yang H.P."/>
            <person name="Yang S.P."/>
            <person name="Yorke J.A."/>
            <person name="Yoshida K."/>
            <person name="Zdobnov E."/>
            <person name="Zhang P."/>
            <person name="Zhang Y."/>
            <person name="Zimin A.V."/>
            <person name="Baldwin J."/>
            <person name="Abdouelleil A."/>
            <person name="Abdulkadir J."/>
            <person name="Abebe A."/>
            <person name="Abera B."/>
            <person name="Abreu J."/>
            <person name="Acer S.C."/>
            <person name="Aftuck L."/>
            <person name="Alexander A."/>
            <person name="An P."/>
            <person name="Anderson E."/>
            <person name="Anderson S."/>
            <person name="Arachi H."/>
            <person name="Azer M."/>
            <person name="Bachantsang P."/>
            <person name="Barry A."/>
            <person name="Bayul T."/>
            <person name="Berlin A."/>
            <person name="Bessette D."/>
            <person name="Bloom T."/>
            <person name="Blye J."/>
            <person name="Boguslavskiy L."/>
            <person name="Bonnet C."/>
            <person name="Boukhgalter B."/>
            <person name="Bourzgui I."/>
            <person name="Brown A."/>
            <person name="Cahill P."/>
            <person name="Channer S."/>
            <person name="Cheshatsang Y."/>
            <person name="Chuda L."/>
            <person name="Citroen M."/>
            <person name="Collymore A."/>
            <person name="Cooke P."/>
            <person name="Costello M."/>
            <person name="D'Aco K."/>
            <person name="Daza R."/>
            <person name="De Haan G."/>
            <person name="DeGray S."/>
            <person name="DeMaso C."/>
            <person name="Dhargay N."/>
            <person name="Dooley K."/>
            <person name="Dooley E."/>
            <person name="Doricent M."/>
            <person name="Dorje P."/>
            <person name="Dorjee K."/>
            <person name="Dupes A."/>
            <person name="Elong R."/>
            <person name="Falk J."/>
            <person name="Farina A."/>
            <person name="Faro S."/>
            <person name="Ferguson D."/>
            <person name="Fisher S."/>
            <person name="Foley C.D."/>
            <person name="Franke A."/>
            <person name="Friedrich D."/>
            <person name="Gadbois L."/>
            <person name="Gearin G."/>
            <person name="Gearin C.R."/>
            <person name="Giannoukos G."/>
            <person name="Goode T."/>
            <person name="Graham J."/>
            <person name="Grandbois E."/>
            <person name="Grewal S."/>
            <person name="Gyaltsen K."/>
            <person name="Hafez N."/>
            <person name="Hagos B."/>
            <person name="Hall J."/>
            <person name="Henson C."/>
            <person name="Hollinger A."/>
            <person name="Honan T."/>
            <person name="Huard M.D."/>
            <person name="Hughes L."/>
            <person name="Hurhula B."/>
            <person name="Husby M.E."/>
            <person name="Kamat A."/>
            <person name="Kanga B."/>
            <person name="Kashin S."/>
            <person name="Khazanovich D."/>
            <person name="Kisner P."/>
            <person name="Lance K."/>
            <person name="Lara M."/>
            <person name="Lee W."/>
            <person name="Lennon N."/>
            <person name="Letendre F."/>
            <person name="LeVine R."/>
            <person name="Lipovsky A."/>
            <person name="Liu X."/>
            <person name="Liu J."/>
            <person name="Liu S."/>
            <person name="Lokyitsang T."/>
            <person name="Lokyitsang Y."/>
            <person name="Lubonja R."/>
            <person name="Lui A."/>
            <person name="MacDonald P."/>
            <person name="Magnisalis V."/>
            <person name="Maru K."/>
            <person name="Matthews C."/>
            <person name="McCusker W."/>
            <person name="McDonough S."/>
            <person name="Mehta T."/>
            <person name="Meldrim J."/>
            <person name="Meneus L."/>
            <person name="Mihai O."/>
            <person name="Mihalev A."/>
            <person name="Mihova T."/>
            <person name="Mittelman R."/>
            <person name="Mlenga V."/>
            <person name="Montmayeur A."/>
            <person name="Mulrain L."/>
            <person name="Navidi A."/>
            <person name="Naylor J."/>
            <person name="Negash T."/>
            <person name="Nguyen T."/>
            <person name="Nguyen N."/>
            <person name="Nicol R."/>
            <person name="Norbu C."/>
            <person name="Norbu N."/>
            <person name="Novod N."/>
            <person name="O'Neill B."/>
            <person name="Osman S."/>
            <person name="Markiewicz E."/>
            <person name="Oyono O.L."/>
            <person name="Patti C."/>
            <person name="Phunkhang P."/>
            <person name="Pierre F."/>
            <person name="Priest M."/>
            <person name="Raghuraman S."/>
            <person name="Rege F."/>
            <person name="Reyes R."/>
            <person name="Rise C."/>
            <person name="Rogov P."/>
            <person name="Ross K."/>
            <person name="Ryan E."/>
            <person name="Settipalli S."/>
            <person name="Shea T."/>
            <person name="Sherpa N."/>
            <person name="Shi L."/>
            <person name="Shih D."/>
            <person name="Sparrow T."/>
            <person name="Spaulding J."/>
            <person name="Stalker J."/>
            <person name="Stange-Thomann N."/>
            <person name="Stavropoulos S."/>
            <person name="Stone C."/>
            <person name="Strader C."/>
            <person name="Tesfaye S."/>
            <person name="Thomson T."/>
            <person name="Thoulutsang Y."/>
            <person name="Thoulutsang D."/>
            <person name="Topham K."/>
            <person name="Topping I."/>
            <person name="Tsamla T."/>
            <person name="Vassiliev H."/>
            <person name="Vo A."/>
            <person name="Wangchuk T."/>
            <person name="Wangdi T."/>
            <person name="Weiand M."/>
            <person name="Wilkinson J."/>
            <person name="Wilson A."/>
            <person name="Yadav S."/>
            <person name="Young G."/>
            <person name="Yu Q."/>
            <person name="Zembek L."/>
            <person name="Zhong D."/>
            <person name="Zimmer A."/>
            <person name="Zwirko Z."/>
            <person name="Jaffe D.B."/>
            <person name="Alvarez P."/>
            <person name="Brockman W."/>
            <person name="Butler J."/>
            <person name="Chin C."/>
            <person name="Gnerre S."/>
            <person name="Grabherr M."/>
            <person name="Kleber M."/>
            <person name="Mauceli E."/>
            <person name="MacCallum I."/>
        </authorList>
    </citation>
    <scope>NUCLEOTIDE SEQUENCE [LARGE SCALE GENOMIC DNA]</scope>
    <source>
        <strain evidence="4">Tucson 14030-0811.24</strain>
    </source>
</reference>
<feature type="compositionally biased region" description="Low complexity" evidence="1">
    <location>
        <begin position="377"/>
        <end position="388"/>
    </location>
</feature>
<feature type="region of interest" description="Disordered" evidence="1">
    <location>
        <begin position="407"/>
        <end position="450"/>
    </location>
</feature>
<dbReference type="Pfam" id="PF15866">
    <property type="entry name" value="DUF4729"/>
    <property type="match status" value="1"/>
</dbReference>
<dbReference type="InParanoid" id="B4N2A7"/>
<feature type="compositionally biased region" description="Polar residues" evidence="1">
    <location>
        <begin position="333"/>
        <end position="347"/>
    </location>
</feature>